<protein>
    <recommendedName>
        <fullName evidence="3">Chloramphenicol acetyltransferase</fullName>
        <ecNumber evidence="2">2.3.1.28</ecNumber>
    </recommendedName>
</protein>
<reference evidence="9" key="2">
    <citation type="submission" date="2020-09" db="EMBL/GenBank/DDBJ databases">
        <authorList>
            <person name="Sun Q."/>
            <person name="Kim S."/>
        </authorList>
    </citation>
    <scope>NUCLEOTIDE SEQUENCE</scope>
    <source>
        <strain evidence="9">KCTC 42097</strain>
    </source>
</reference>
<comment type="caution">
    <text evidence="9">The sequence shown here is derived from an EMBL/GenBank/DDBJ whole genome shotgun (WGS) entry which is preliminary data.</text>
</comment>
<organism evidence="9 10">
    <name type="scientific">Limoniibacter endophyticus</name>
    <dbReference type="NCBI Taxonomy" id="1565040"/>
    <lineage>
        <taxon>Bacteria</taxon>
        <taxon>Pseudomonadati</taxon>
        <taxon>Pseudomonadota</taxon>
        <taxon>Alphaproteobacteria</taxon>
        <taxon>Hyphomicrobiales</taxon>
        <taxon>Bartonellaceae</taxon>
        <taxon>Limoniibacter</taxon>
    </lineage>
</organism>
<evidence type="ECO:0000256" key="5">
    <source>
        <dbReference type="ARBA" id="ARBA00022737"/>
    </source>
</evidence>
<reference evidence="9" key="1">
    <citation type="journal article" date="2014" name="Int. J. Syst. Evol. Microbiol.">
        <title>Complete genome sequence of Corynebacterium casei LMG S-19264T (=DSM 44701T), isolated from a smear-ripened cheese.</title>
        <authorList>
            <consortium name="US DOE Joint Genome Institute (JGI-PGF)"/>
            <person name="Walter F."/>
            <person name="Albersmeier A."/>
            <person name="Kalinowski J."/>
            <person name="Ruckert C."/>
        </authorList>
    </citation>
    <scope>NUCLEOTIDE SEQUENCE</scope>
    <source>
        <strain evidence="9">KCTC 42097</strain>
    </source>
</reference>
<evidence type="ECO:0000256" key="1">
    <source>
        <dbReference type="ARBA" id="ARBA00007274"/>
    </source>
</evidence>
<dbReference type="InterPro" id="IPR001451">
    <property type="entry name" value="Hexapep"/>
</dbReference>
<sequence>MSKTDICPLATGDGNDVWIGSEAIIMPGVTVGNGAIIGTHALVTRNVEPYAIVGGNPAGLSGHAGAMRRHPSFWKCNGGTGAMCS</sequence>
<evidence type="ECO:0000256" key="4">
    <source>
        <dbReference type="ARBA" id="ARBA00022679"/>
    </source>
</evidence>
<evidence type="ECO:0000256" key="6">
    <source>
        <dbReference type="ARBA" id="ARBA00023251"/>
    </source>
</evidence>
<dbReference type="PROSITE" id="PS00101">
    <property type="entry name" value="HEXAPEP_TRANSFERASES"/>
    <property type="match status" value="1"/>
</dbReference>
<evidence type="ECO:0000313" key="10">
    <source>
        <dbReference type="Proteomes" id="UP000641137"/>
    </source>
</evidence>
<keyword evidence="4" id="KW-0808">Transferase</keyword>
<dbReference type="GO" id="GO:0008811">
    <property type="term" value="F:chloramphenicol O-acetyltransferase activity"/>
    <property type="evidence" value="ECO:0007669"/>
    <property type="project" value="UniProtKB-EC"/>
</dbReference>
<keyword evidence="6" id="KW-0046">Antibiotic resistance</keyword>
<proteinExistence type="inferred from homology"/>
<accession>A0A8J3DNA4</accession>
<keyword evidence="5" id="KW-0677">Repeat</keyword>
<comment type="catalytic activity">
    <reaction evidence="8">
        <text>chloramphenicol + acetyl-CoA = chloramphenicol 3-acetate + CoA</text>
        <dbReference type="Rhea" id="RHEA:18421"/>
        <dbReference type="ChEBI" id="CHEBI:16730"/>
        <dbReference type="ChEBI" id="CHEBI:17698"/>
        <dbReference type="ChEBI" id="CHEBI:57287"/>
        <dbReference type="ChEBI" id="CHEBI:57288"/>
        <dbReference type="EC" id="2.3.1.28"/>
    </reaction>
</comment>
<dbReference type="Gene3D" id="2.160.10.10">
    <property type="entry name" value="Hexapeptide repeat proteins"/>
    <property type="match status" value="1"/>
</dbReference>
<dbReference type="AlphaFoldDB" id="A0A8J3DNA4"/>
<dbReference type="InterPro" id="IPR050179">
    <property type="entry name" value="Trans_hexapeptide_repeat"/>
</dbReference>
<evidence type="ECO:0000313" key="9">
    <source>
        <dbReference type="EMBL" id="GHC60233.1"/>
    </source>
</evidence>
<keyword evidence="7" id="KW-0012">Acyltransferase</keyword>
<dbReference type="SUPFAM" id="SSF51161">
    <property type="entry name" value="Trimeric LpxA-like enzymes"/>
    <property type="match status" value="1"/>
</dbReference>
<name>A0A8J3DNA4_9HYPH</name>
<evidence type="ECO:0000256" key="2">
    <source>
        <dbReference type="ARBA" id="ARBA00013235"/>
    </source>
</evidence>
<gene>
    <name evidence="9" type="ORF">GCM10010136_00130</name>
</gene>
<dbReference type="Proteomes" id="UP000641137">
    <property type="component" value="Unassembled WGS sequence"/>
</dbReference>
<dbReference type="PANTHER" id="PTHR43300:SF12">
    <property type="entry name" value="CHLORAMPHENICOL ACETYLTRANSFERASE"/>
    <property type="match status" value="1"/>
</dbReference>
<comment type="similarity">
    <text evidence="1">Belongs to the transferase hexapeptide repeat family.</text>
</comment>
<evidence type="ECO:0000256" key="8">
    <source>
        <dbReference type="ARBA" id="ARBA00047633"/>
    </source>
</evidence>
<dbReference type="PANTHER" id="PTHR43300">
    <property type="entry name" value="ACETYLTRANSFERASE"/>
    <property type="match status" value="1"/>
</dbReference>
<dbReference type="EC" id="2.3.1.28" evidence="2"/>
<dbReference type="EMBL" id="BMZO01000001">
    <property type="protein sequence ID" value="GHC60233.1"/>
    <property type="molecule type" value="Genomic_DNA"/>
</dbReference>
<dbReference type="InterPro" id="IPR018357">
    <property type="entry name" value="Hexapep_transf_CS"/>
</dbReference>
<dbReference type="Pfam" id="PF00132">
    <property type="entry name" value="Hexapep"/>
    <property type="match status" value="1"/>
</dbReference>
<evidence type="ECO:0000256" key="7">
    <source>
        <dbReference type="ARBA" id="ARBA00023315"/>
    </source>
</evidence>
<evidence type="ECO:0000256" key="3">
    <source>
        <dbReference type="ARBA" id="ARBA00020291"/>
    </source>
</evidence>
<keyword evidence="10" id="KW-1185">Reference proteome</keyword>
<dbReference type="GO" id="GO:0046677">
    <property type="term" value="P:response to antibiotic"/>
    <property type="evidence" value="ECO:0007669"/>
    <property type="project" value="UniProtKB-KW"/>
</dbReference>
<dbReference type="InterPro" id="IPR011004">
    <property type="entry name" value="Trimer_LpxA-like_sf"/>
</dbReference>